<comment type="caution">
    <text evidence="2">The sequence shown here is derived from an EMBL/GenBank/DDBJ whole genome shotgun (WGS) entry which is preliminary data.</text>
</comment>
<gene>
    <name evidence="2" type="ORF">KME15_12770</name>
</gene>
<organism evidence="2 3">
    <name type="scientific">Drouetiella hepatica Uher 2000/2452</name>
    <dbReference type="NCBI Taxonomy" id="904376"/>
    <lineage>
        <taxon>Bacteria</taxon>
        <taxon>Bacillati</taxon>
        <taxon>Cyanobacteriota</taxon>
        <taxon>Cyanophyceae</taxon>
        <taxon>Oculatellales</taxon>
        <taxon>Oculatellaceae</taxon>
        <taxon>Drouetiella</taxon>
    </lineage>
</organism>
<evidence type="ECO:0000256" key="1">
    <source>
        <dbReference type="SAM" id="MobiDB-lite"/>
    </source>
</evidence>
<reference evidence="2" key="1">
    <citation type="submission" date="2021-05" db="EMBL/GenBank/DDBJ databases">
        <authorList>
            <person name="Pietrasiak N."/>
            <person name="Ward R."/>
            <person name="Stajich J.E."/>
            <person name="Kurbessoian T."/>
        </authorList>
    </citation>
    <scope>NUCLEOTIDE SEQUENCE</scope>
    <source>
        <strain evidence="2">UHER 2000/2452</strain>
    </source>
</reference>
<name>A0A951UMB7_9CYAN</name>
<dbReference type="EMBL" id="JAHHHD010000012">
    <property type="protein sequence ID" value="MBW4659541.1"/>
    <property type="molecule type" value="Genomic_DNA"/>
</dbReference>
<dbReference type="Proteomes" id="UP000757435">
    <property type="component" value="Unassembled WGS sequence"/>
</dbReference>
<protein>
    <submittedName>
        <fullName evidence="2">Uncharacterized protein</fullName>
    </submittedName>
</protein>
<proteinExistence type="predicted"/>
<evidence type="ECO:0000313" key="3">
    <source>
        <dbReference type="Proteomes" id="UP000757435"/>
    </source>
</evidence>
<accession>A0A951UMB7</accession>
<reference evidence="2" key="2">
    <citation type="journal article" date="2022" name="Microbiol. Resour. Announc.">
        <title>Metagenome Sequencing to Explore Phylogenomics of Terrestrial Cyanobacteria.</title>
        <authorList>
            <person name="Ward R.D."/>
            <person name="Stajich J.E."/>
            <person name="Johansen J.R."/>
            <person name="Huntemann M."/>
            <person name="Clum A."/>
            <person name="Foster B."/>
            <person name="Foster B."/>
            <person name="Roux S."/>
            <person name="Palaniappan K."/>
            <person name="Varghese N."/>
            <person name="Mukherjee S."/>
            <person name="Reddy T.B.K."/>
            <person name="Daum C."/>
            <person name="Copeland A."/>
            <person name="Chen I.A."/>
            <person name="Ivanova N.N."/>
            <person name="Kyrpides N.C."/>
            <person name="Shapiro N."/>
            <person name="Eloe-Fadrosh E.A."/>
            <person name="Pietrasiak N."/>
        </authorList>
    </citation>
    <scope>NUCLEOTIDE SEQUENCE</scope>
    <source>
        <strain evidence="2">UHER 2000/2452</strain>
    </source>
</reference>
<dbReference type="AlphaFoldDB" id="A0A951UMB7"/>
<evidence type="ECO:0000313" key="2">
    <source>
        <dbReference type="EMBL" id="MBW4659541.1"/>
    </source>
</evidence>
<sequence>MPTSSVVQAAERHLRGQSKFGSTVDRPFSQKTVGADGKNFMNVPAAQLGGVGVAIAHLQR</sequence>
<feature type="region of interest" description="Disordered" evidence="1">
    <location>
        <begin position="1"/>
        <end position="29"/>
    </location>
</feature>